<protein>
    <submittedName>
        <fullName evidence="1">Uncharacterized protein</fullName>
    </submittedName>
</protein>
<reference evidence="1" key="1">
    <citation type="submission" date="2014-09" db="EMBL/GenBank/DDBJ databases">
        <authorList>
            <person name="Magalhaes I.L.F."/>
            <person name="Oliveira U."/>
            <person name="Santos F.R."/>
            <person name="Vidigal T.H.D.A."/>
            <person name="Brescovit A.D."/>
            <person name="Santos A.J."/>
        </authorList>
    </citation>
    <scope>NUCLEOTIDE SEQUENCE</scope>
    <source>
        <tissue evidence="1">Shoot tissue taken approximately 20 cm above the soil surface</tissue>
    </source>
</reference>
<reference evidence="1" key="2">
    <citation type="journal article" date="2015" name="Data Brief">
        <title>Shoot transcriptome of the giant reed, Arundo donax.</title>
        <authorList>
            <person name="Barrero R.A."/>
            <person name="Guerrero F.D."/>
            <person name="Moolhuijzen P."/>
            <person name="Goolsby J.A."/>
            <person name="Tidwell J."/>
            <person name="Bellgard S.E."/>
            <person name="Bellgard M.I."/>
        </authorList>
    </citation>
    <scope>NUCLEOTIDE SEQUENCE</scope>
    <source>
        <tissue evidence="1">Shoot tissue taken approximately 20 cm above the soil surface</tissue>
    </source>
</reference>
<name>A0A0A9A1Z1_ARUDO</name>
<dbReference type="EMBL" id="GBRH01252251">
    <property type="protein sequence ID" value="JAD45644.1"/>
    <property type="molecule type" value="Transcribed_RNA"/>
</dbReference>
<accession>A0A0A9A1Z1</accession>
<dbReference type="AlphaFoldDB" id="A0A0A9A1Z1"/>
<evidence type="ECO:0000313" key="1">
    <source>
        <dbReference type="EMBL" id="JAD45644.1"/>
    </source>
</evidence>
<organism evidence="1">
    <name type="scientific">Arundo donax</name>
    <name type="common">Giant reed</name>
    <name type="synonym">Donax arundinaceus</name>
    <dbReference type="NCBI Taxonomy" id="35708"/>
    <lineage>
        <taxon>Eukaryota</taxon>
        <taxon>Viridiplantae</taxon>
        <taxon>Streptophyta</taxon>
        <taxon>Embryophyta</taxon>
        <taxon>Tracheophyta</taxon>
        <taxon>Spermatophyta</taxon>
        <taxon>Magnoliopsida</taxon>
        <taxon>Liliopsida</taxon>
        <taxon>Poales</taxon>
        <taxon>Poaceae</taxon>
        <taxon>PACMAD clade</taxon>
        <taxon>Arundinoideae</taxon>
        <taxon>Arundineae</taxon>
        <taxon>Arundo</taxon>
    </lineage>
</organism>
<proteinExistence type="predicted"/>
<sequence length="35" mass="3600">MGGFGEAGRRLLRLGAVAVVGWLLVNQSNGAEGDE</sequence>